<dbReference type="SUPFAM" id="SSF46785">
    <property type="entry name" value="Winged helix' DNA-binding domain"/>
    <property type="match status" value="1"/>
</dbReference>
<evidence type="ECO:0000256" key="3">
    <source>
        <dbReference type="ARBA" id="ARBA00023015"/>
    </source>
</evidence>
<evidence type="ECO:0000256" key="7">
    <source>
        <dbReference type="RuleBase" id="RU003796"/>
    </source>
</evidence>
<dbReference type="Pfam" id="PF02319">
    <property type="entry name" value="WHD_E2F_TDP"/>
    <property type="match status" value="1"/>
</dbReference>
<reference evidence="9" key="2">
    <citation type="submission" date="2025-09" db="UniProtKB">
        <authorList>
            <consortium name="Ensembl"/>
        </authorList>
    </citation>
    <scope>IDENTIFICATION</scope>
</reference>
<keyword evidence="10" id="KW-1185">Reference proteome</keyword>
<keyword evidence="5 7" id="KW-0804">Transcription</keyword>
<evidence type="ECO:0000259" key="8">
    <source>
        <dbReference type="SMART" id="SM01372"/>
    </source>
</evidence>
<dbReference type="Pfam" id="PF16421">
    <property type="entry name" value="E2F_CC-MB"/>
    <property type="match status" value="1"/>
</dbReference>
<dbReference type="InterPro" id="IPR032198">
    <property type="entry name" value="E2F_CC-MB"/>
</dbReference>
<dbReference type="RefSeq" id="XP_014890409.1">
    <property type="nucleotide sequence ID" value="XM_015034923.1"/>
</dbReference>
<evidence type="ECO:0000256" key="5">
    <source>
        <dbReference type="ARBA" id="ARBA00023163"/>
    </source>
</evidence>
<protein>
    <submittedName>
        <fullName evidence="9">E2F transcription factor 4</fullName>
    </submittedName>
</protein>
<dbReference type="FunFam" id="1.10.10.10:FF:000458">
    <property type="entry name" value="E2F-like (Mammalian transcription factor)"/>
    <property type="match status" value="1"/>
</dbReference>
<dbReference type="CDD" id="cd14660">
    <property type="entry name" value="E2F_DD"/>
    <property type="match status" value="1"/>
</dbReference>
<dbReference type="GO" id="GO:0090575">
    <property type="term" value="C:RNA polymerase II transcription regulator complex"/>
    <property type="evidence" value="ECO:0007669"/>
    <property type="project" value="TreeGrafter"/>
</dbReference>
<reference evidence="9" key="1">
    <citation type="submission" date="2025-08" db="UniProtKB">
        <authorList>
            <consortium name="Ensembl"/>
        </authorList>
    </citation>
    <scope>IDENTIFICATION</scope>
</reference>
<evidence type="ECO:0000256" key="4">
    <source>
        <dbReference type="ARBA" id="ARBA00023125"/>
    </source>
</evidence>
<dbReference type="GO" id="GO:0000978">
    <property type="term" value="F:RNA polymerase II cis-regulatory region sequence-specific DNA binding"/>
    <property type="evidence" value="ECO:0007669"/>
    <property type="project" value="InterPro"/>
</dbReference>
<comment type="similarity">
    <text evidence="2 7">Belongs to the E2F/DP family.</text>
</comment>
<dbReference type="AlphaFoldDB" id="A0A3B3VS25"/>
<dbReference type="Proteomes" id="UP000261500">
    <property type="component" value="Unplaced"/>
</dbReference>
<dbReference type="GO" id="GO:0000981">
    <property type="term" value="F:DNA-binding transcription factor activity, RNA polymerase II-specific"/>
    <property type="evidence" value="ECO:0007669"/>
    <property type="project" value="TreeGrafter"/>
</dbReference>
<evidence type="ECO:0000256" key="1">
    <source>
        <dbReference type="ARBA" id="ARBA00004123"/>
    </source>
</evidence>
<dbReference type="SMART" id="SM01372">
    <property type="entry name" value="E2F_TDP"/>
    <property type="match status" value="1"/>
</dbReference>
<keyword evidence="4 7" id="KW-0238">DNA-binding</keyword>
<dbReference type="GeneTree" id="ENSGT00940000156252"/>
<dbReference type="Gene3D" id="6.10.250.540">
    <property type="match status" value="1"/>
</dbReference>
<evidence type="ECO:0000313" key="10">
    <source>
        <dbReference type="Proteomes" id="UP000261500"/>
    </source>
</evidence>
<dbReference type="InterPro" id="IPR015633">
    <property type="entry name" value="E2F"/>
</dbReference>
<accession>A0A3B3VS25</accession>
<feature type="domain" description="E2F/DP family winged-helix DNA-binding" evidence="8">
    <location>
        <begin position="22"/>
        <end position="88"/>
    </location>
</feature>
<dbReference type="InterPro" id="IPR036388">
    <property type="entry name" value="WH-like_DNA-bd_sf"/>
</dbReference>
<dbReference type="InterPro" id="IPR003316">
    <property type="entry name" value="E2F_WHTH_DNA-bd_dom"/>
</dbReference>
<dbReference type="SUPFAM" id="SSF144074">
    <property type="entry name" value="E2F-DP heterodimerization region"/>
    <property type="match status" value="1"/>
</dbReference>
<dbReference type="PANTHER" id="PTHR12081">
    <property type="entry name" value="TRANSCRIPTION FACTOR E2F"/>
    <property type="match status" value="1"/>
</dbReference>
<evidence type="ECO:0000256" key="6">
    <source>
        <dbReference type="ARBA" id="ARBA00023242"/>
    </source>
</evidence>
<dbReference type="STRING" id="48699.ENSPLAP00000027838"/>
<dbReference type="InterPro" id="IPR037241">
    <property type="entry name" value="E2F-DP_heterodim"/>
</dbReference>
<keyword evidence="3 7" id="KW-0805">Transcription regulation</keyword>
<dbReference type="KEGG" id="plai:106948988"/>
<dbReference type="GeneID" id="106948988"/>
<evidence type="ECO:0000313" key="9">
    <source>
        <dbReference type="Ensembl" id="ENSPLAP00000027838.1"/>
    </source>
</evidence>
<dbReference type="Ensembl" id="ENSPLAT00000021226.1">
    <property type="protein sequence ID" value="ENSPLAP00000027838.1"/>
    <property type="gene ID" value="ENSPLAG00000016756.1"/>
</dbReference>
<organism evidence="9 10">
    <name type="scientific">Poecilia latipinna</name>
    <name type="common">sailfin molly</name>
    <dbReference type="NCBI Taxonomy" id="48699"/>
    <lineage>
        <taxon>Eukaryota</taxon>
        <taxon>Metazoa</taxon>
        <taxon>Chordata</taxon>
        <taxon>Craniata</taxon>
        <taxon>Vertebrata</taxon>
        <taxon>Euteleostomi</taxon>
        <taxon>Actinopterygii</taxon>
        <taxon>Neopterygii</taxon>
        <taxon>Teleostei</taxon>
        <taxon>Neoteleostei</taxon>
        <taxon>Acanthomorphata</taxon>
        <taxon>Ovalentaria</taxon>
        <taxon>Atherinomorphae</taxon>
        <taxon>Cyprinodontiformes</taxon>
        <taxon>Poeciliidae</taxon>
        <taxon>Poeciliinae</taxon>
        <taxon>Poecilia</taxon>
    </lineage>
</organism>
<proteinExistence type="inferred from homology"/>
<dbReference type="GO" id="GO:0046983">
    <property type="term" value="F:protein dimerization activity"/>
    <property type="evidence" value="ECO:0007669"/>
    <property type="project" value="InterPro"/>
</dbReference>
<comment type="subcellular location">
    <subcellularLocation>
        <location evidence="1 7">Nucleus</location>
    </subcellularLocation>
</comment>
<dbReference type="OrthoDB" id="1743261at2759"/>
<evidence type="ECO:0000256" key="2">
    <source>
        <dbReference type="ARBA" id="ARBA00010940"/>
    </source>
</evidence>
<dbReference type="InterPro" id="IPR036390">
    <property type="entry name" value="WH_DNA-bd_sf"/>
</dbReference>
<name>A0A3B3VS25_9TELE</name>
<keyword evidence="6 7" id="KW-0539">Nucleus</keyword>
<dbReference type="PANTHER" id="PTHR12081:SF18">
    <property type="entry name" value="TRANSCRIPTION FACTOR E2F2-RELATED"/>
    <property type="match status" value="1"/>
</dbReference>
<sequence length="317" mass="35652">MDPEESPEKEIFVSRQNLRDKRIPKSLSLLTQRFVRLLQEAEHGELDLGHAFKVLAVKHIRRIYDITNVLEGIGLIVKISKRHVKWVGTPHDSRFMNLNSELKDLKWKESILDQQTMLVEDVIRSQTEEWKNLTYVTNEDVCNCFSGHIILAVQAPPGTQLDVPIPKAVPNCPAKYQIYLKSIGGPIDVVLLNKRTVSSALVVLPVPPPEEILQFAKSAISENKENNDGLCEASAFITKSTKSEWGVEQDVQQLQESSFINANPNKTDESACQNISKELQNHVVSSKEVMDADLFTQFIRSKVFPPVVQLSTSPSKA</sequence>
<dbReference type="Gene3D" id="1.10.10.10">
    <property type="entry name" value="Winged helix-like DNA-binding domain superfamily/Winged helix DNA-binding domain"/>
    <property type="match status" value="1"/>
</dbReference>